<dbReference type="GO" id="GO:0004146">
    <property type="term" value="F:dihydrofolate reductase activity"/>
    <property type="evidence" value="ECO:0007669"/>
    <property type="project" value="UniProtKB-EC"/>
</dbReference>
<feature type="non-terminal residue" evidence="2">
    <location>
        <position position="187"/>
    </location>
</feature>
<feature type="region of interest" description="Disordered" evidence="1">
    <location>
        <begin position="1"/>
        <end position="187"/>
    </location>
</feature>
<gene>
    <name evidence="2" type="ORF">AVDCRST_MAG67-3624</name>
</gene>
<accession>A0A6J4TJK6</accession>
<dbReference type="EMBL" id="CADCVQ010000152">
    <property type="protein sequence ID" value="CAA9525261.1"/>
    <property type="molecule type" value="Genomic_DNA"/>
</dbReference>
<feature type="compositionally biased region" description="Pro residues" evidence="1">
    <location>
        <begin position="30"/>
        <end position="39"/>
    </location>
</feature>
<keyword evidence="2" id="KW-0560">Oxidoreductase</keyword>
<reference evidence="2" key="1">
    <citation type="submission" date="2020-02" db="EMBL/GenBank/DDBJ databases">
        <authorList>
            <person name="Meier V. D."/>
        </authorList>
    </citation>
    <scope>NUCLEOTIDE SEQUENCE</scope>
    <source>
        <strain evidence="2">AVDCRST_MAG67</strain>
    </source>
</reference>
<feature type="compositionally biased region" description="Basic and acidic residues" evidence="1">
    <location>
        <begin position="77"/>
        <end position="101"/>
    </location>
</feature>
<name>A0A6J4TJK6_9ACTN</name>
<feature type="compositionally biased region" description="Basic residues" evidence="1">
    <location>
        <begin position="118"/>
        <end position="127"/>
    </location>
</feature>
<organism evidence="2">
    <name type="scientific">uncultured Solirubrobacteraceae bacterium</name>
    <dbReference type="NCBI Taxonomy" id="1162706"/>
    <lineage>
        <taxon>Bacteria</taxon>
        <taxon>Bacillati</taxon>
        <taxon>Actinomycetota</taxon>
        <taxon>Thermoleophilia</taxon>
        <taxon>Solirubrobacterales</taxon>
        <taxon>Solirubrobacteraceae</taxon>
        <taxon>environmental samples</taxon>
    </lineage>
</organism>
<dbReference type="EC" id="1.5.1.3" evidence="2"/>
<feature type="compositionally biased region" description="Basic and acidic residues" evidence="1">
    <location>
        <begin position="51"/>
        <end position="70"/>
    </location>
</feature>
<dbReference type="AlphaFoldDB" id="A0A6J4TJK6"/>
<evidence type="ECO:0000256" key="1">
    <source>
        <dbReference type="SAM" id="MobiDB-lite"/>
    </source>
</evidence>
<feature type="compositionally biased region" description="Basic and acidic residues" evidence="1">
    <location>
        <begin position="1"/>
        <end position="10"/>
    </location>
</feature>
<proteinExistence type="predicted"/>
<feature type="compositionally biased region" description="Basic and acidic residues" evidence="1">
    <location>
        <begin position="159"/>
        <end position="171"/>
    </location>
</feature>
<sequence length="187" mass="21046">AQADLLDERHARRLHRGPCGRDRLVGPRPGVAPVPQRPGPRPRRAPARPAALRDDDLLGDRRTAAGDHGCRARVRRHLEGAAKDRVLKDARERRSQHDAAARRPRRGGREAQAAARQGPRRGRRRAGVRTDPREPRRRLPTVRQPGDPGRRHAVLPHARRADRARARRDADVQLARDLPALRARRGV</sequence>
<evidence type="ECO:0000313" key="2">
    <source>
        <dbReference type="EMBL" id="CAA9525261.1"/>
    </source>
</evidence>
<protein>
    <submittedName>
        <fullName evidence="2">Dihydrofolate reductase</fullName>
        <ecNumber evidence="2">1.5.1.3</ecNumber>
    </submittedName>
</protein>
<feature type="non-terminal residue" evidence="2">
    <location>
        <position position="1"/>
    </location>
</feature>